<dbReference type="InterPro" id="IPR012417">
    <property type="entry name" value="CaM-bd_dom_pln"/>
</dbReference>
<sequence>MAGESITLSKREVFKKKEKQRSKTRRFPRVIGSNKPSSSKPRQSLLKSRFCCGYTDPSSSSGCSTPDEQGLVQQMPDFIMASSPSSCHDINTYNVQSAALDRQGKVLGETNPVDCLDSRSVNQENKTNKMKNFRSTKSFRRKGRSRIMKQTKPLLDETETTSESSATDIVEAQGKEGISKESHHISGSTSFEASFHSHENKGLSDHKSLEILMRTSSLRKPSFRCSKVKIADKPTCSSTIRNSKFPRNPSLKLGKSESDILQVYKVCPYHHCSLHGHIQDSSTSSKRRGMVRKSTKLKKNLKQLTETNMDGNPDSEASNKSLLPPDSQKDKQMSMWNLIRRHMSSSLAAESKNVEISGLRADSFGEETATLDQDEKVLAVKLVREAIERILLPEVSDIAPDQEPVEKNYHSEGSADIKKVENYNAPSGSEEMNTIATDNYEGQHTEGSKEKVPNISNRKAPKQWSNLKKWILLQRFTKELERVRRLNKRKSRNLQVEPGLEAEKVHLRHQTVEEKKRAEEWMLDYALQQAMRELAPTQKRKVELLVKAFETMVPLEGVQSIQLAFPKLESNGEADDAICKAQNLNKEASTESVPTQSVQQLQELHGGYPNNDARGKAQMGNQNYIAMWHMVSQHVLSGIASNTKSALLDETDDESEGSITLGEAKSRLPCDEENHDLDSSCQKRSFNRDDAIKLVREAVNEILITQIQDDTFDANSDQTHMSSGEKISEENELVAKGKESGTDNLIENEEIREPSLAKKEEVVEAKPELQKSNKWGKLKKLLILKRSIVALENARKIKFQEPLHLSLMPNPEPERVDLRHQIMNERKKAQQWMLDYAVQHIVTSLTPARKRRVAMLVEAFEAVVPFPDNLSK</sequence>
<dbReference type="AlphaFoldDB" id="A0A9P1EEY2"/>
<dbReference type="EMBL" id="CAMAPE010000038">
    <property type="protein sequence ID" value="CAH9100754.1"/>
    <property type="molecule type" value="Genomic_DNA"/>
</dbReference>
<feature type="region of interest" description="Disordered" evidence="1">
    <location>
        <begin position="1"/>
        <end position="44"/>
    </location>
</feature>
<feature type="compositionally biased region" description="Polar residues" evidence="1">
    <location>
        <begin position="34"/>
        <end position="44"/>
    </location>
</feature>
<gene>
    <name evidence="3" type="ORF">CEURO_LOCUS15096</name>
</gene>
<reference evidence="3" key="1">
    <citation type="submission" date="2022-07" db="EMBL/GenBank/DDBJ databases">
        <authorList>
            <person name="Macas J."/>
            <person name="Novak P."/>
            <person name="Neumann P."/>
        </authorList>
    </citation>
    <scope>NUCLEOTIDE SEQUENCE</scope>
</reference>
<accession>A0A9P1EEY2</accession>
<proteinExistence type="predicted"/>
<comment type="caution">
    <text evidence="3">The sequence shown here is derived from an EMBL/GenBank/DDBJ whole genome shotgun (WGS) entry which is preliminary data.</text>
</comment>
<feature type="domain" description="Calmodulin-binding" evidence="2">
    <location>
        <begin position="751"/>
        <end position="865"/>
    </location>
</feature>
<feature type="domain" description="Calmodulin-binding" evidence="2">
    <location>
        <begin position="440"/>
        <end position="554"/>
    </location>
</feature>
<dbReference type="PANTHER" id="PTHR33923">
    <property type="entry name" value="CALMODULIN-BINDING PROTEIN-RELATED"/>
    <property type="match status" value="1"/>
</dbReference>
<keyword evidence="4" id="KW-1185">Reference proteome</keyword>
<dbReference type="GO" id="GO:0005516">
    <property type="term" value="F:calmodulin binding"/>
    <property type="evidence" value="ECO:0007669"/>
    <property type="project" value="InterPro"/>
</dbReference>
<evidence type="ECO:0000256" key="1">
    <source>
        <dbReference type="SAM" id="MobiDB-lite"/>
    </source>
</evidence>
<evidence type="ECO:0000259" key="2">
    <source>
        <dbReference type="SMART" id="SM01054"/>
    </source>
</evidence>
<protein>
    <recommendedName>
        <fullName evidence="2">Calmodulin-binding domain-containing protein</fullName>
    </recommendedName>
</protein>
<dbReference type="Pfam" id="PF07839">
    <property type="entry name" value="CaM_binding"/>
    <property type="match status" value="2"/>
</dbReference>
<dbReference type="PANTHER" id="PTHR33923:SF10">
    <property type="entry name" value="CALMODULIN-BINDING DOMAIN-CONTAINING PROTEIN"/>
    <property type="match status" value="1"/>
</dbReference>
<name>A0A9P1EEY2_CUSEU</name>
<dbReference type="SMART" id="SM01054">
    <property type="entry name" value="CaM_binding"/>
    <property type="match status" value="2"/>
</dbReference>
<dbReference type="OrthoDB" id="1096728at2759"/>
<organism evidence="3 4">
    <name type="scientific">Cuscuta europaea</name>
    <name type="common">European dodder</name>
    <dbReference type="NCBI Taxonomy" id="41803"/>
    <lineage>
        <taxon>Eukaryota</taxon>
        <taxon>Viridiplantae</taxon>
        <taxon>Streptophyta</taxon>
        <taxon>Embryophyta</taxon>
        <taxon>Tracheophyta</taxon>
        <taxon>Spermatophyta</taxon>
        <taxon>Magnoliopsida</taxon>
        <taxon>eudicotyledons</taxon>
        <taxon>Gunneridae</taxon>
        <taxon>Pentapetalae</taxon>
        <taxon>asterids</taxon>
        <taxon>lamiids</taxon>
        <taxon>Solanales</taxon>
        <taxon>Convolvulaceae</taxon>
        <taxon>Cuscuteae</taxon>
        <taxon>Cuscuta</taxon>
        <taxon>Cuscuta subgen. Cuscuta</taxon>
    </lineage>
</organism>
<feature type="compositionally biased region" description="Basic residues" evidence="1">
    <location>
        <begin position="13"/>
        <end position="28"/>
    </location>
</feature>
<feature type="region of interest" description="Disordered" evidence="1">
    <location>
        <begin position="277"/>
        <end position="329"/>
    </location>
</feature>
<evidence type="ECO:0000313" key="3">
    <source>
        <dbReference type="EMBL" id="CAH9100754.1"/>
    </source>
</evidence>
<evidence type="ECO:0000313" key="4">
    <source>
        <dbReference type="Proteomes" id="UP001152484"/>
    </source>
</evidence>
<dbReference type="Proteomes" id="UP001152484">
    <property type="component" value="Unassembled WGS sequence"/>
</dbReference>
<feature type="region of interest" description="Disordered" evidence="1">
    <location>
        <begin position="649"/>
        <end position="678"/>
    </location>
</feature>
<dbReference type="InterPro" id="IPR044681">
    <property type="entry name" value="PICBP-like"/>
</dbReference>
<feature type="compositionally biased region" description="Polar residues" evidence="1">
    <location>
        <begin position="302"/>
        <end position="321"/>
    </location>
</feature>
<feature type="compositionally biased region" description="Basic residues" evidence="1">
    <location>
        <begin position="285"/>
        <end position="301"/>
    </location>
</feature>
<feature type="compositionally biased region" description="Basic and acidic residues" evidence="1">
    <location>
        <begin position="664"/>
        <end position="678"/>
    </location>
</feature>